<feature type="transmembrane region" description="Helical" evidence="2">
    <location>
        <begin position="35"/>
        <end position="66"/>
    </location>
</feature>
<keyword evidence="2" id="KW-1133">Transmembrane helix</keyword>
<feature type="compositionally biased region" description="Low complexity" evidence="1">
    <location>
        <begin position="1"/>
        <end position="14"/>
    </location>
</feature>
<proteinExistence type="predicted"/>
<protein>
    <recommendedName>
        <fullName evidence="5">Major facilitator superfamily (MFS) profile domain-containing protein</fullName>
    </recommendedName>
</protein>
<dbReference type="RefSeq" id="WP_345266198.1">
    <property type="nucleotide sequence ID" value="NZ_BAABIM010000002.1"/>
</dbReference>
<organism evidence="3 4">
    <name type="scientific">Nocardioides nanhaiensis</name>
    <dbReference type="NCBI Taxonomy" id="1476871"/>
    <lineage>
        <taxon>Bacteria</taxon>
        <taxon>Bacillati</taxon>
        <taxon>Actinomycetota</taxon>
        <taxon>Actinomycetes</taxon>
        <taxon>Propionibacteriales</taxon>
        <taxon>Nocardioidaceae</taxon>
        <taxon>Nocardioides</taxon>
    </lineage>
</organism>
<evidence type="ECO:0000313" key="3">
    <source>
        <dbReference type="EMBL" id="GAA4685996.1"/>
    </source>
</evidence>
<sequence length="205" mass="20758">MSAPASTPAPGASPENEGRRTVVDREKERFGGVKVVCAFFGWMTATGMTILLTALVAAAGAGVGLVSSASEVADAAQSNNISAEEIGWAGVILVLVVVFVAYYSGGYVAGRMARFDGIRQGIAVFGWAVVAAIVVAVLGAVAGSQYDVLDNLNAFPRIPGDLSELGLAAIVALVGVVVAALAGAMLGGLAGMHFHRKVDRAGLGR</sequence>
<evidence type="ECO:0000256" key="2">
    <source>
        <dbReference type="SAM" id="Phobius"/>
    </source>
</evidence>
<reference evidence="4" key="1">
    <citation type="journal article" date="2019" name="Int. J. Syst. Evol. Microbiol.">
        <title>The Global Catalogue of Microorganisms (GCM) 10K type strain sequencing project: providing services to taxonomists for standard genome sequencing and annotation.</title>
        <authorList>
            <consortium name="The Broad Institute Genomics Platform"/>
            <consortium name="The Broad Institute Genome Sequencing Center for Infectious Disease"/>
            <person name="Wu L."/>
            <person name="Ma J."/>
        </authorList>
    </citation>
    <scope>NUCLEOTIDE SEQUENCE [LARGE SCALE GENOMIC DNA]</scope>
    <source>
        <strain evidence="4">JCM 18127</strain>
    </source>
</reference>
<dbReference type="EMBL" id="BAABIM010000002">
    <property type="protein sequence ID" value="GAA4685996.1"/>
    <property type="molecule type" value="Genomic_DNA"/>
</dbReference>
<dbReference type="Proteomes" id="UP001500621">
    <property type="component" value="Unassembled WGS sequence"/>
</dbReference>
<feature type="transmembrane region" description="Helical" evidence="2">
    <location>
        <begin position="86"/>
        <end position="110"/>
    </location>
</feature>
<keyword evidence="2" id="KW-0472">Membrane</keyword>
<name>A0ABP8WB86_9ACTN</name>
<evidence type="ECO:0000256" key="1">
    <source>
        <dbReference type="SAM" id="MobiDB-lite"/>
    </source>
</evidence>
<evidence type="ECO:0000313" key="4">
    <source>
        <dbReference type="Proteomes" id="UP001500621"/>
    </source>
</evidence>
<keyword evidence="2" id="KW-0812">Transmembrane</keyword>
<comment type="caution">
    <text evidence="3">The sequence shown here is derived from an EMBL/GenBank/DDBJ whole genome shotgun (WGS) entry which is preliminary data.</text>
</comment>
<feature type="transmembrane region" description="Helical" evidence="2">
    <location>
        <begin position="122"/>
        <end position="146"/>
    </location>
</feature>
<gene>
    <name evidence="3" type="ORF">GCM10023226_24680</name>
</gene>
<keyword evidence="4" id="KW-1185">Reference proteome</keyword>
<evidence type="ECO:0008006" key="5">
    <source>
        <dbReference type="Google" id="ProtNLM"/>
    </source>
</evidence>
<feature type="transmembrane region" description="Helical" evidence="2">
    <location>
        <begin position="166"/>
        <end position="190"/>
    </location>
</feature>
<accession>A0ABP8WB86</accession>
<feature type="region of interest" description="Disordered" evidence="1">
    <location>
        <begin position="1"/>
        <end position="24"/>
    </location>
</feature>